<evidence type="ECO:0000313" key="2">
    <source>
        <dbReference type="Proteomes" id="UP001164929"/>
    </source>
</evidence>
<gene>
    <name evidence="1" type="ORF">NC653_029050</name>
</gene>
<protein>
    <submittedName>
        <fullName evidence="1">Uncharacterized protein</fullName>
    </submittedName>
</protein>
<evidence type="ECO:0000313" key="1">
    <source>
        <dbReference type="EMBL" id="KAJ6977045.1"/>
    </source>
</evidence>
<sequence length="75" mass="8543">MHQIGKLAKLRRDIGEVEIVVREDELLKMMKREERIIGMQGSVKHAEREVQFSHLPGFQVTSDAIPQAAVCTLFP</sequence>
<keyword evidence="2" id="KW-1185">Reference proteome</keyword>
<organism evidence="1 2">
    <name type="scientific">Populus alba x Populus x berolinensis</name>
    <dbReference type="NCBI Taxonomy" id="444605"/>
    <lineage>
        <taxon>Eukaryota</taxon>
        <taxon>Viridiplantae</taxon>
        <taxon>Streptophyta</taxon>
        <taxon>Embryophyta</taxon>
        <taxon>Tracheophyta</taxon>
        <taxon>Spermatophyta</taxon>
        <taxon>Magnoliopsida</taxon>
        <taxon>eudicotyledons</taxon>
        <taxon>Gunneridae</taxon>
        <taxon>Pentapetalae</taxon>
        <taxon>rosids</taxon>
        <taxon>fabids</taxon>
        <taxon>Malpighiales</taxon>
        <taxon>Salicaceae</taxon>
        <taxon>Saliceae</taxon>
        <taxon>Populus</taxon>
    </lineage>
</organism>
<name>A0AAD6Q401_9ROSI</name>
<reference evidence="1" key="1">
    <citation type="journal article" date="2023" name="Mol. Ecol. Resour.">
        <title>Chromosome-level genome assembly of a triploid poplar Populus alba 'Berolinensis'.</title>
        <authorList>
            <person name="Chen S."/>
            <person name="Yu Y."/>
            <person name="Wang X."/>
            <person name="Wang S."/>
            <person name="Zhang T."/>
            <person name="Zhou Y."/>
            <person name="He R."/>
            <person name="Meng N."/>
            <person name="Wang Y."/>
            <person name="Liu W."/>
            <person name="Liu Z."/>
            <person name="Liu J."/>
            <person name="Guo Q."/>
            <person name="Huang H."/>
            <person name="Sederoff R.R."/>
            <person name="Wang G."/>
            <person name="Qu G."/>
            <person name="Chen S."/>
        </authorList>
    </citation>
    <scope>NUCLEOTIDE SEQUENCE</scope>
    <source>
        <strain evidence="1">SC-2020</strain>
    </source>
</reference>
<dbReference type="EMBL" id="JAQIZT010000012">
    <property type="protein sequence ID" value="KAJ6977045.1"/>
    <property type="molecule type" value="Genomic_DNA"/>
</dbReference>
<accession>A0AAD6Q401</accession>
<dbReference type="Proteomes" id="UP001164929">
    <property type="component" value="Chromosome 12"/>
</dbReference>
<dbReference type="AlphaFoldDB" id="A0AAD6Q401"/>
<comment type="caution">
    <text evidence="1">The sequence shown here is derived from an EMBL/GenBank/DDBJ whole genome shotgun (WGS) entry which is preliminary data.</text>
</comment>
<proteinExistence type="predicted"/>